<evidence type="ECO:0000313" key="4">
    <source>
        <dbReference type="Proteomes" id="UP001165079"/>
    </source>
</evidence>
<dbReference type="CDD" id="cd12797">
    <property type="entry name" value="M23_peptidase"/>
    <property type="match status" value="1"/>
</dbReference>
<dbReference type="Gene3D" id="2.70.70.10">
    <property type="entry name" value="Glucose Permease (Domain IIA)"/>
    <property type="match status" value="1"/>
</dbReference>
<keyword evidence="1" id="KW-0732">Signal</keyword>
<dbReference type="AlphaFoldDB" id="A0A9W6W1D3"/>
<dbReference type="SUPFAM" id="SSF51261">
    <property type="entry name" value="Duplicated hybrid motif"/>
    <property type="match status" value="1"/>
</dbReference>
<accession>A0A9W6W1D3</accession>
<dbReference type="InterPro" id="IPR016047">
    <property type="entry name" value="M23ase_b-sheet_dom"/>
</dbReference>
<evidence type="ECO:0000313" key="3">
    <source>
        <dbReference type="EMBL" id="GLZ75772.1"/>
    </source>
</evidence>
<protein>
    <recommendedName>
        <fullName evidence="2">M23ase beta-sheet core domain-containing protein</fullName>
    </recommendedName>
</protein>
<sequence>MKRPPRHTLLTAGFALATLVASTAFGAPAAAKPSLDQAVTQAMGAAKGAEARSIYELAPAAGLATIVEPDRTSKDGRWVFGGAAFRVPTTTHAGPVTALFFGHLANGRWEIALEGSEAFARASADAPADLMGAGERATLASTAAPQTFADSAATGLALPWKANGGNWRHWGVHGDSGTSTPYNAIDFYGGDRYVRAAAPGRLYRFCGTSTPYIKVVHDNGWTTGYYHTYNQTTVADGSQVALGAYIGEIGEQLPCGGRANGDHVHWTLWKGNTAVGVNGKEIGGWTWYAQSTAYQGYAVRGSTRINNSDCCLTNYGPGDPGSGVSAPVYNPNGSVNIRSGPSSTATVVRSVASGTTVNLVCYVNGDTMTGPWNNTSKAWDRLDDGNYVSDAWVDTGSDTPVVPACT</sequence>
<dbReference type="InterPro" id="IPR011055">
    <property type="entry name" value="Dup_hybrid_motif"/>
</dbReference>
<evidence type="ECO:0000259" key="2">
    <source>
        <dbReference type="Pfam" id="PF01551"/>
    </source>
</evidence>
<dbReference type="PANTHER" id="PTHR21666:SF270">
    <property type="entry name" value="MUREIN HYDROLASE ACTIVATOR ENVC"/>
    <property type="match status" value="1"/>
</dbReference>
<dbReference type="GO" id="GO:0004222">
    <property type="term" value="F:metalloendopeptidase activity"/>
    <property type="evidence" value="ECO:0007669"/>
    <property type="project" value="TreeGrafter"/>
</dbReference>
<comment type="caution">
    <text evidence="3">The sequence shown here is derived from an EMBL/GenBank/DDBJ whole genome shotgun (WGS) entry which is preliminary data.</text>
</comment>
<dbReference type="InterPro" id="IPR050570">
    <property type="entry name" value="Cell_wall_metabolism_enzyme"/>
</dbReference>
<dbReference type="Proteomes" id="UP001165079">
    <property type="component" value="Unassembled WGS sequence"/>
</dbReference>
<feature type="signal peptide" evidence="1">
    <location>
        <begin position="1"/>
        <end position="26"/>
    </location>
</feature>
<evidence type="ECO:0000256" key="1">
    <source>
        <dbReference type="SAM" id="SignalP"/>
    </source>
</evidence>
<organism evidence="3 4">
    <name type="scientific">Actinorhabdospora filicis</name>
    <dbReference type="NCBI Taxonomy" id="1785913"/>
    <lineage>
        <taxon>Bacteria</taxon>
        <taxon>Bacillati</taxon>
        <taxon>Actinomycetota</taxon>
        <taxon>Actinomycetes</taxon>
        <taxon>Micromonosporales</taxon>
        <taxon>Micromonosporaceae</taxon>
        <taxon>Actinorhabdospora</taxon>
    </lineage>
</organism>
<dbReference type="Pfam" id="PF01551">
    <property type="entry name" value="Peptidase_M23"/>
    <property type="match status" value="1"/>
</dbReference>
<name>A0A9W6W1D3_9ACTN</name>
<reference evidence="3" key="1">
    <citation type="submission" date="2023-03" db="EMBL/GenBank/DDBJ databases">
        <title>Actinorhabdospora filicis NBRC 111898.</title>
        <authorList>
            <person name="Ichikawa N."/>
            <person name="Sato H."/>
            <person name="Tonouchi N."/>
        </authorList>
    </citation>
    <scope>NUCLEOTIDE SEQUENCE</scope>
    <source>
        <strain evidence="3">NBRC 111898</strain>
    </source>
</reference>
<feature type="domain" description="M23ase beta-sheet core" evidence="2">
    <location>
        <begin position="185"/>
        <end position="275"/>
    </location>
</feature>
<feature type="chain" id="PRO_5040740056" description="M23ase beta-sheet core domain-containing protein" evidence="1">
    <location>
        <begin position="27"/>
        <end position="406"/>
    </location>
</feature>
<keyword evidence="4" id="KW-1185">Reference proteome</keyword>
<gene>
    <name evidence="3" type="ORF">Afil01_05790</name>
</gene>
<proteinExistence type="predicted"/>
<dbReference type="PANTHER" id="PTHR21666">
    <property type="entry name" value="PEPTIDASE-RELATED"/>
    <property type="match status" value="1"/>
</dbReference>
<dbReference type="EMBL" id="BSTX01000001">
    <property type="protein sequence ID" value="GLZ75772.1"/>
    <property type="molecule type" value="Genomic_DNA"/>
</dbReference>